<organism evidence="3 4">
    <name type="scientific">Streptomyces alanosinicus</name>
    <dbReference type="NCBI Taxonomy" id="68171"/>
    <lineage>
        <taxon>Bacteria</taxon>
        <taxon>Bacillati</taxon>
        <taxon>Actinomycetota</taxon>
        <taxon>Actinomycetes</taxon>
        <taxon>Kitasatosporales</taxon>
        <taxon>Streptomycetaceae</taxon>
        <taxon>Streptomyces</taxon>
    </lineage>
</organism>
<dbReference type="InterPro" id="IPR011009">
    <property type="entry name" value="Kinase-like_dom_sf"/>
</dbReference>
<dbReference type="Proteomes" id="UP000655443">
    <property type="component" value="Unassembled WGS sequence"/>
</dbReference>
<keyword evidence="4" id="KW-1185">Reference proteome</keyword>
<reference evidence="3" key="1">
    <citation type="journal article" date="2014" name="Int. J. Syst. Evol. Microbiol.">
        <title>Complete genome sequence of Corynebacterium casei LMG S-19264T (=DSM 44701T), isolated from a smear-ripened cheese.</title>
        <authorList>
            <consortium name="US DOE Joint Genome Institute (JGI-PGF)"/>
            <person name="Walter F."/>
            <person name="Albersmeier A."/>
            <person name="Kalinowski J."/>
            <person name="Ruckert C."/>
        </authorList>
    </citation>
    <scope>NUCLEOTIDE SEQUENCE</scope>
    <source>
        <strain evidence="3">JCM 4714</strain>
    </source>
</reference>
<feature type="compositionally biased region" description="Low complexity" evidence="1">
    <location>
        <begin position="295"/>
        <end position="309"/>
    </location>
</feature>
<keyword evidence="2" id="KW-0472">Membrane</keyword>
<evidence type="ECO:0008006" key="5">
    <source>
        <dbReference type="Google" id="ProtNLM"/>
    </source>
</evidence>
<keyword evidence="2" id="KW-1133">Transmembrane helix</keyword>
<gene>
    <name evidence="3" type="ORF">GCM10010339_84980</name>
</gene>
<reference evidence="3" key="2">
    <citation type="submission" date="2020-09" db="EMBL/GenBank/DDBJ databases">
        <authorList>
            <person name="Sun Q."/>
            <person name="Ohkuma M."/>
        </authorList>
    </citation>
    <scope>NUCLEOTIDE SEQUENCE</scope>
    <source>
        <strain evidence="3">JCM 4714</strain>
    </source>
</reference>
<proteinExistence type="predicted"/>
<keyword evidence="2" id="KW-0812">Transmembrane</keyword>
<protein>
    <recommendedName>
        <fullName evidence="5">Serine/threonine protein kinase</fullName>
    </recommendedName>
</protein>
<evidence type="ECO:0000256" key="2">
    <source>
        <dbReference type="SAM" id="Phobius"/>
    </source>
</evidence>
<name>A0A918YTA1_9ACTN</name>
<evidence type="ECO:0000313" key="4">
    <source>
        <dbReference type="Proteomes" id="UP000655443"/>
    </source>
</evidence>
<sequence>MTTATTVAGRPLSGWSRHTRHGTWHALLPARSGERTLGALRVDRALLAPEGTRERLAAVVLATARLRLPGLLGTVDLVAETGEVWLLTARPPAPTLADVLSSANGPRPDAGSVASILNETAQTLLALHTAGLTHGSLGPDTVVIAPDGVALLAEAELGMVLGDAAAVPVPGDTPHADRQAVATTAWAALARTLGAAWTQPGTPAADLFARCSDTAESEGLAAARAELVAGRAALPADFLRRTALRAATAAVTPEFAPPKTPQPSAAVAPGRQAPRTDSHQALTTTDPAPRPTAPEDPAAAPDRSSRPSATAGQPATVAHAHRSAGPDPQALLVAPGPHPPAIADQLTTVGRARRSTAPDTQATVLGKRNRVTLPPVAAGEDSGGILLRFGPGVPVEEQDVLRARWRTEASVPASPRSRRGRRGWIVTTAVTTAIVAIAVVLLWLLLRPAPAPAVVAVRVQAPAGPLHCGQTADLIGVITTDGHGGPVTYRWLRADGQDSGELVRTAHRGERRVRVHLRWTVRGPGRFRGTARLRIAHRPAPMEAEASFTYVCP</sequence>
<accession>A0A918YTA1</accession>
<evidence type="ECO:0000313" key="3">
    <source>
        <dbReference type="EMBL" id="GHE14408.1"/>
    </source>
</evidence>
<dbReference type="Gene3D" id="1.10.510.10">
    <property type="entry name" value="Transferase(Phosphotransferase) domain 1"/>
    <property type="match status" value="1"/>
</dbReference>
<dbReference type="EMBL" id="BMVG01000049">
    <property type="protein sequence ID" value="GHE14408.1"/>
    <property type="molecule type" value="Genomic_DNA"/>
</dbReference>
<comment type="caution">
    <text evidence="3">The sequence shown here is derived from an EMBL/GenBank/DDBJ whole genome shotgun (WGS) entry which is preliminary data.</text>
</comment>
<dbReference type="RefSeq" id="WP_189958903.1">
    <property type="nucleotide sequence ID" value="NZ_BMVG01000049.1"/>
</dbReference>
<feature type="region of interest" description="Disordered" evidence="1">
    <location>
        <begin position="252"/>
        <end position="343"/>
    </location>
</feature>
<evidence type="ECO:0000256" key="1">
    <source>
        <dbReference type="SAM" id="MobiDB-lite"/>
    </source>
</evidence>
<feature type="transmembrane region" description="Helical" evidence="2">
    <location>
        <begin position="424"/>
        <end position="446"/>
    </location>
</feature>
<dbReference type="SUPFAM" id="SSF56112">
    <property type="entry name" value="Protein kinase-like (PK-like)"/>
    <property type="match status" value="1"/>
</dbReference>
<dbReference type="AlphaFoldDB" id="A0A918YTA1"/>